<dbReference type="NCBIfam" id="TIGR02532">
    <property type="entry name" value="IV_pilin_GFxxxE"/>
    <property type="match status" value="1"/>
</dbReference>
<dbReference type="Gene3D" id="3.30.700.10">
    <property type="entry name" value="Glycoprotein, Type 4 Pilin"/>
    <property type="match status" value="1"/>
</dbReference>
<protein>
    <recommendedName>
        <fullName evidence="2">Type II secretion system protein H</fullName>
    </recommendedName>
    <alternativeName>
        <fullName evidence="10">General secretion pathway protein H</fullName>
    </alternativeName>
</protein>
<gene>
    <name evidence="12" type="ORF">I7X39_19895</name>
</gene>
<evidence type="ECO:0000256" key="2">
    <source>
        <dbReference type="ARBA" id="ARBA00021549"/>
    </source>
</evidence>
<keyword evidence="5" id="KW-0997">Cell inner membrane</keyword>
<keyword evidence="13" id="KW-1185">Reference proteome</keyword>
<comment type="similarity">
    <text evidence="9">Belongs to the GSP H family.</text>
</comment>
<keyword evidence="8" id="KW-0472">Membrane</keyword>
<dbReference type="SUPFAM" id="SSF54523">
    <property type="entry name" value="Pili subunits"/>
    <property type="match status" value="1"/>
</dbReference>
<evidence type="ECO:0000256" key="10">
    <source>
        <dbReference type="ARBA" id="ARBA00030775"/>
    </source>
</evidence>
<evidence type="ECO:0000256" key="4">
    <source>
        <dbReference type="ARBA" id="ARBA00022481"/>
    </source>
</evidence>
<reference evidence="12" key="1">
    <citation type="submission" date="2020-12" db="EMBL/GenBank/DDBJ databases">
        <title>The genome sequence of Inhella sp. 1Y17.</title>
        <authorList>
            <person name="Liu Y."/>
        </authorList>
    </citation>
    <scope>NUCLEOTIDE SEQUENCE</scope>
    <source>
        <strain evidence="12">1Y17</strain>
    </source>
</reference>
<proteinExistence type="inferred from homology"/>
<evidence type="ECO:0000256" key="5">
    <source>
        <dbReference type="ARBA" id="ARBA00022519"/>
    </source>
</evidence>
<dbReference type="EMBL" id="JAEDAK010000018">
    <property type="protein sequence ID" value="MBH9579162.1"/>
    <property type="molecule type" value="Genomic_DNA"/>
</dbReference>
<keyword evidence="4" id="KW-0488">Methylation</keyword>
<evidence type="ECO:0000313" key="12">
    <source>
        <dbReference type="EMBL" id="MBH9579162.1"/>
    </source>
</evidence>
<dbReference type="AlphaFoldDB" id="A0A931J9B2"/>
<keyword evidence="7" id="KW-1133">Transmembrane helix</keyword>
<dbReference type="Proteomes" id="UP000613266">
    <property type="component" value="Unassembled WGS sequence"/>
</dbReference>
<keyword evidence="6" id="KW-0812">Transmembrane</keyword>
<evidence type="ECO:0000256" key="3">
    <source>
        <dbReference type="ARBA" id="ARBA00022475"/>
    </source>
</evidence>
<dbReference type="Pfam" id="PF12019">
    <property type="entry name" value="GspH"/>
    <property type="match status" value="1"/>
</dbReference>
<dbReference type="InterPro" id="IPR012902">
    <property type="entry name" value="N_methyl_site"/>
</dbReference>
<dbReference type="RefSeq" id="WP_198112941.1">
    <property type="nucleotide sequence ID" value="NZ_JAEDAK010000018.1"/>
</dbReference>
<dbReference type="GO" id="GO:0015628">
    <property type="term" value="P:protein secretion by the type II secretion system"/>
    <property type="evidence" value="ECO:0007669"/>
    <property type="project" value="InterPro"/>
</dbReference>
<evidence type="ECO:0000256" key="7">
    <source>
        <dbReference type="ARBA" id="ARBA00022989"/>
    </source>
</evidence>
<evidence type="ECO:0000256" key="9">
    <source>
        <dbReference type="ARBA" id="ARBA00025772"/>
    </source>
</evidence>
<evidence type="ECO:0000256" key="8">
    <source>
        <dbReference type="ARBA" id="ARBA00023136"/>
    </source>
</evidence>
<name>A0A931J9B2_9BURK</name>
<dbReference type="GO" id="GO:0015627">
    <property type="term" value="C:type II protein secretion system complex"/>
    <property type="evidence" value="ECO:0007669"/>
    <property type="project" value="InterPro"/>
</dbReference>
<evidence type="ECO:0000313" key="13">
    <source>
        <dbReference type="Proteomes" id="UP000613266"/>
    </source>
</evidence>
<evidence type="ECO:0000259" key="11">
    <source>
        <dbReference type="Pfam" id="PF12019"/>
    </source>
</evidence>
<dbReference type="Pfam" id="PF07963">
    <property type="entry name" value="N_methyl"/>
    <property type="match status" value="1"/>
</dbReference>
<evidence type="ECO:0000256" key="6">
    <source>
        <dbReference type="ARBA" id="ARBA00022692"/>
    </source>
</evidence>
<dbReference type="InterPro" id="IPR045584">
    <property type="entry name" value="Pilin-like"/>
</dbReference>
<keyword evidence="3" id="KW-1003">Cell membrane</keyword>
<comment type="subcellular location">
    <subcellularLocation>
        <location evidence="1">Cell inner membrane</location>
        <topology evidence="1">Single-pass membrane protein</topology>
    </subcellularLocation>
</comment>
<feature type="domain" description="General secretion pathway GspH" evidence="11">
    <location>
        <begin position="47"/>
        <end position="148"/>
    </location>
</feature>
<evidence type="ECO:0000256" key="1">
    <source>
        <dbReference type="ARBA" id="ARBA00004377"/>
    </source>
</evidence>
<accession>A0A931J9B2</accession>
<sequence>MKSALLQRRRGFTMAELLVTVAVVAILLAIAAPSFGKMLSKRRLEGAATELFNDLQYARSQAVADNRQVQLVATTSSYVISTVNAPAKTYRTVSELPPDVALEAGATVVFAPLRGCMTDNSCSADDLVLDVKSSSTPEKLRVVVNNMGRVRLCSPDGGFKGYTSC</sequence>
<comment type="caution">
    <text evidence="12">The sequence shown here is derived from an EMBL/GenBank/DDBJ whole genome shotgun (WGS) entry which is preliminary data.</text>
</comment>
<dbReference type="InterPro" id="IPR022346">
    <property type="entry name" value="T2SS_GspH"/>
</dbReference>
<dbReference type="GO" id="GO:0005886">
    <property type="term" value="C:plasma membrane"/>
    <property type="evidence" value="ECO:0007669"/>
    <property type="project" value="UniProtKB-SubCell"/>
</dbReference>
<organism evidence="12 13">
    <name type="scientific">Inhella proteolytica</name>
    <dbReference type="NCBI Taxonomy" id="2795029"/>
    <lineage>
        <taxon>Bacteria</taxon>
        <taxon>Pseudomonadati</taxon>
        <taxon>Pseudomonadota</taxon>
        <taxon>Betaproteobacteria</taxon>
        <taxon>Burkholderiales</taxon>
        <taxon>Sphaerotilaceae</taxon>
        <taxon>Inhella</taxon>
    </lineage>
</organism>